<comment type="caution">
    <text evidence="1">The sequence shown here is derived from an EMBL/GenBank/DDBJ whole genome shotgun (WGS) entry which is preliminary data.</text>
</comment>
<dbReference type="Proteomes" id="UP000596977">
    <property type="component" value="Unassembled WGS sequence"/>
</dbReference>
<accession>A0A916R8V2</accession>
<evidence type="ECO:0000313" key="2">
    <source>
        <dbReference type="Proteomes" id="UP000596977"/>
    </source>
</evidence>
<dbReference type="AlphaFoldDB" id="A0A916R8V2"/>
<dbReference type="RefSeq" id="WP_127072633.1">
    <property type="nucleotide sequence ID" value="NZ_BMKB01000002.1"/>
</dbReference>
<evidence type="ECO:0000313" key="1">
    <source>
        <dbReference type="EMBL" id="GGA42550.1"/>
    </source>
</evidence>
<keyword evidence="2" id="KW-1185">Reference proteome</keyword>
<reference evidence="1 2" key="1">
    <citation type="journal article" date="2014" name="Int. J. Syst. Evol. Microbiol.">
        <title>Complete genome sequence of Corynebacterium casei LMG S-19264T (=DSM 44701T), isolated from a smear-ripened cheese.</title>
        <authorList>
            <consortium name="US DOE Joint Genome Institute (JGI-PGF)"/>
            <person name="Walter F."/>
            <person name="Albersmeier A."/>
            <person name="Kalinowski J."/>
            <person name="Ruckert C."/>
        </authorList>
    </citation>
    <scope>NUCLEOTIDE SEQUENCE [LARGE SCALE GENOMIC DNA]</scope>
    <source>
        <strain evidence="1 2">CGMCC 1.15896</strain>
    </source>
</reference>
<name>A0A916R8V2_9HYPH</name>
<gene>
    <name evidence="1" type="ORF">GCM10011499_10110</name>
</gene>
<dbReference type="EMBL" id="BMKB01000002">
    <property type="protein sequence ID" value="GGA42550.1"/>
    <property type="molecule type" value="Genomic_DNA"/>
</dbReference>
<protein>
    <submittedName>
        <fullName evidence="1">Uncharacterized protein</fullName>
    </submittedName>
</protein>
<sequence length="127" mass="14228">MKTITILCDAKGDFRCARVDNPEAYRRLAANETGFAQILFSVSPVLGAPIVPMLEQLPPVLARFRAGPELSHSPHFLFAIANCLIFKPLLARYRRLAWSRLRILLGIPQLKRLILSRTPRPLDGPQG</sequence>
<proteinExistence type="predicted"/>
<organism evidence="1 2">
    <name type="scientific">Pelagibacterium lentulum</name>
    <dbReference type="NCBI Taxonomy" id="2029865"/>
    <lineage>
        <taxon>Bacteria</taxon>
        <taxon>Pseudomonadati</taxon>
        <taxon>Pseudomonadota</taxon>
        <taxon>Alphaproteobacteria</taxon>
        <taxon>Hyphomicrobiales</taxon>
        <taxon>Devosiaceae</taxon>
        <taxon>Pelagibacterium</taxon>
    </lineage>
</organism>